<dbReference type="Pfam" id="PF13625">
    <property type="entry name" value="Helicase_C_3"/>
    <property type="match status" value="1"/>
</dbReference>
<proteinExistence type="predicted"/>
<keyword evidence="3" id="KW-1185">Reference proteome</keyword>
<keyword evidence="2" id="KW-0547">Nucleotide-binding</keyword>
<feature type="domain" description="Helicase XPB/Ssl2 N-terminal" evidence="1">
    <location>
        <begin position="343"/>
        <end position="424"/>
    </location>
</feature>
<evidence type="ECO:0000313" key="3">
    <source>
        <dbReference type="Proteomes" id="UP001595833"/>
    </source>
</evidence>
<keyword evidence="2" id="KW-0378">Hydrolase</keyword>
<dbReference type="GO" id="GO:0004386">
    <property type="term" value="F:helicase activity"/>
    <property type="evidence" value="ECO:0007669"/>
    <property type="project" value="UniProtKB-KW"/>
</dbReference>
<protein>
    <submittedName>
        <fullName evidence="2">Helicase-associated domain-containing protein</fullName>
    </submittedName>
</protein>
<accession>A0ABV9XV00</accession>
<gene>
    <name evidence="2" type="ORF">ACFPFM_05635</name>
</gene>
<dbReference type="InterPro" id="IPR032830">
    <property type="entry name" value="XPB/Ssl2_N"/>
</dbReference>
<dbReference type="Proteomes" id="UP001595833">
    <property type="component" value="Unassembled WGS sequence"/>
</dbReference>
<comment type="caution">
    <text evidence="2">The sequence shown here is derived from an EMBL/GenBank/DDBJ whole genome shotgun (WGS) entry which is preliminary data.</text>
</comment>
<keyword evidence="2" id="KW-0067">ATP-binding</keyword>
<keyword evidence="2" id="KW-0347">Helicase</keyword>
<dbReference type="RefSeq" id="WP_344041226.1">
    <property type="nucleotide sequence ID" value="NZ_BAAAKE010000028.1"/>
</dbReference>
<organism evidence="2 3">
    <name type="scientific">Saccharothrix xinjiangensis</name>
    <dbReference type="NCBI Taxonomy" id="204798"/>
    <lineage>
        <taxon>Bacteria</taxon>
        <taxon>Bacillati</taxon>
        <taxon>Actinomycetota</taxon>
        <taxon>Actinomycetes</taxon>
        <taxon>Pseudonocardiales</taxon>
        <taxon>Pseudonocardiaceae</taxon>
        <taxon>Saccharothrix</taxon>
    </lineage>
</organism>
<evidence type="ECO:0000313" key="2">
    <source>
        <dbReference type="EMBL" id="MFC5053238.1"/>
    </source>
</evidence>
<name>A0ABV9XV00_9PSEU</name>
<evidence type="ECO:0000259" key="1">
    <source>
        <dbReference type="Pfam" id="PF13625"/>
    </source>
</evidence>
<reference evidence="3" key="1">
    <citation type="journal article" date="2019" name="Int. J. Syst. Evol. Microbiol.">
        <title>The Global Catalogue of Microorganisms (GCM) 10K type strain sequencing project: providing services to taxonomists for standard genome sequencing and annotation.</title>
        <authorList>
            <consortium name="The Broad Institute Genomics Platform"/>
            <consortium name="The Broad Institute Genome Sequencing Center for Infectious Disease"/>
            <person name="Wu L."/>
            <person name="Ma J."/>
        </authorList>
    </citation>
    <scope>NUCLEOTIDE SEQUENCE [LARGE SCALE GENOMIC DNA]</scope>
    <source>
        <strain evidence="3">KCTC 12848</strain>
    </source>
</reference>
<sequence length="460" mass="50321">MAEQEWTRPTTSRAAEWGNVNQVDSSPEQVRLTEREALANLRTVLELCAAGELRCSDKTSRPSAATTRAIGEHLANGDFYADEPIAAFAWPLLLQAGGLAALDGARLRLTPKGRAALGKPPADTIRGLWQRWLTHAVIDEFSRVEEVKGQRIRNVLTAAKPRRRVVAEALSTCPVDRWVDVDSLFATMRRRGMNPTIARNDVALWKLYLVDPEYGSLGYAGHHDWELLEGRYTLAVLFEYAGTLGLVDLDYVDPRGARDDYVDNWGGDDLDALSRYDGLVAIRLTALGAHALGLTDAYQPPGPVATGARPLKVLPNLDVVATGEVGAADRLVLSAYAGQTADRVWAVSAATLLAALDTGRDLGEFVDFLTERSAPDLPDAVRVLVEDVERRSSQLTDLGHVRVIECADPALAALITRDRALRALCRPIGDRHLAVRPDQELKFRKALLKLGHVIPARRAT</sequence>
<dbReference type="EMBL" id="JBHSJB010000005">
    <property type="protein sequence ID" value="MFC5053238.1"/>
    <property type="molecule type" value="Genomic_DNA"/>
</dbReference>